<reference evidence="1 2" key="1">
    <citation type="submission" date="2016-11" db="EMBL/GenBank/DDBJ databases">
        <authorList>
            <person name="Jaros S."/>
            <person name="Januszkiewicz K."/>
            <person name="Wedrychowicz H."/>
        </authorList>
    </citation>
    <scope>NUCLEOTIDE SEQUENCE [LARGE SCALE GENOMIC DNA]</scope>
    <source>
        <strain evidence="1 2">DSM 5091</strain>
    </source>
</reference>
<evidence type="ECO:0000313" key="1">
    <source>
        <dbReference type="EMBL" id="SHI60047.1"/>
    </source>
</evidence>
<dbReference type="Pfam" id="PF03690">
    <property type="entry name" value="MYG1_exonuc"/>
    <property type="match status" value="1"/>
</dbReference>
<organism evidence="1 2">
    <name type="scientific">Malonomonas rubra DSM 5091</name>
    <dbReference type="NCBI Taxonomy" id="1122189"/>
    <lineage>
        <taxon>Bacteria</taxon>
        <taxon>Pseudomonadati</taxon>
        <taxon>Thermodesulfobacteriota</taxon>
        <taxon>Desulfuromonadia</taxon>
        <taxon>Desulfuromonadales</taxon>
        <taxon>Geopsychrobacteraceae</taxon>
        <taxon>Malonomonas</taxon>
    </lineage>
</organism>
<proteinExistence type="predicted"/>
<dbReference type="Proteomes" id="UP000184171">
    <property type="component" value="Unassembled WGS sequence"/>
</dbReference>
<gene>
    <name evidence="1" type="ORF">SAMN02745165_00520</name>
</gene>
<dbReference type="OrthoDB" id="183622at2"/>
<dbReference type="InterPro" id="IPR003226">
    <property type="entry name" value="MYG1_exonuclease"/>
</dbReference>
<sequence>MYTVIVHPGSAHKDDFLSVAVLLSNLDVDAVYRREATPQDLADPMTYVVDVGMEYNEDLHNFDHHQDPLLPCAFHLVMKHFGQHERAMLMFEWYSHMSMMDVRGPYRTAQQLGIDSSVLFAASSPIDGYILSRFSTLQELRKGDLFYALIRDLGRDLLAMIDRKMTRLERLKAEAQVVPVKHLKAIVSTIADDPKLSMDRFLRFLNDEQVAMSITPSTRGEGWELLRLADHHSVDFRAVADNPEIRFVHANGFVAKTQTLLPLDQALALAMQAVVADAAVV</sequence>
<accession>A0A1M6CGB0</accession>
<protein>
    <submittedName>
        <fullName evidence="1">Uncharacterized protein family (UPF0160)</fullName>
    </submittedName>
</protein>
<dbReference type="AlphaFoldDB" id="A0A1M6CGB0"/>
<dbReference type="RefSeq" id="WP_072905215.1">
    <property type="nucleotide sequence ID" value="NZ_FQZT01000001.1"/>
</dbReference>
<keyword evidence="2" id="KW-1185">Reference proteome</keyword>
<name>A0A1M6CGB0_MALRU</name>
<dbReference type="STRING" id="1122189.SAMN02745165_00520"/>
<dbReference type="EMBL" id="FQZT01000001">
    <property type="protein sequence ID" value="SHI60047.1"/>
    <property type="molecule type" value="Genomic_DNA"/>
</dbReference>
<evidence type="ECO:0000313" key="2">
    <source>
        <dbReference type="Proteomes" id="UP000184171"/>
    </source>
</evidence>